<sequence>MSSIVSQESSLSLLNSLYQGYSIHQSSLIGIFYSSVGGGEFGLQQDNLIDARTSTFKSALQLSTTLDYLFSEIADDEADEEVPPPIIYEDKDTDDDESEVDAMETDREEAEELGAVTDASENSDGSEIMSD</sequence>
<name>A0A3L6E9E4_MAIZE</name>
<accession>A0A3L6E9E4</accession>
<comment type="caution">
    <text evidence="2">The sequence shown here is derived from an EMBL/GenBank/DDBJ whole genome shotgun (WGS) entry which is preliminary data.</text>
</comment>
<organism evidence="2 3">
    <name type="scientific">Zea mays</name>
    <name type="common">Maize</name>
    <dbReference type="NCBI Taxonomy" id="4577"/>
    <lineage>
        <taxon>Eukaryota</taxon>
        <taxon>Viridiplantae</taxon>
        <taxon>Streptophyta</taxon>
        <taxon>Embryophyta</taxon>
        <taxon>Tracheophyta</taxon>
        <taxon>Spermatophyta</taxon>
        <taxon>Magnoliopsida</taxon>
        <taxon>Liliopsida</taxon>
        <taxon>Poales</taxon>
        <taxon>Poaceae</taxon>
        <taxon>PACMAD clade</taxon>
        <taxon>Panicoideae</taxon>
        <taxon>Andropogonodae</taxon>
        <taxon>Andropogoneae</taxon>
        <taxon>Tripsacinae</taxon>
        <taxon>Zea</taxon>
    </lineage>
</organism>
<dbReference type="Proteomes" id="UP000251960">
    <property type="component" value="Chromosome 6"/>
</dbReference>
<gene>
    <name evidence="2" type="ORF">Zm00014a_008625</name>
</gene>
<feature type="region of interest" description="Disordered" evidence="1">
    <location>
        <begin position="74"/>
        <end position="131"/>
    </location>
</feature>
<proteinExistence type="predicted"/>
<dbReference type="ExpressionAtlas" id="A0A3L6E9E4">
    <property type="expression patterns" value="baseline and differential"/>
</dbReference>
<dbReference type="AlphaFoldDB" id="A0A3L6E9E4"/>
<evidence type="ECO:0000256" key="1">
    <source>
        <dbReference type="SAM" id="MobiDB-lite"/>
    </source>
</evidence>
<evidence type="ECO:0000313" key="3">
    <source>
        <dbReference type="Proteomes" id="UP000251960"/>
    </source>
</evidence>
<dbReference type="EMBL" id="NCVQ01000007">
    <property type="protein sequence ID" value="PWZ17315.1"/>
    <property type="molecule type" value="Genomic_DNA"/>
</dbReference>
<evidence type="ECO:0000313" key="2">
    <source>
        <dbReference type="EMBL" id="PWZ17315.1"/>
    </source>
</evidence>
<reference evidence="2 3" key="1">
    <citation type="journal article" date="2018" name="Nat. Genet.">
        <title>Extensive intraspecific gene order and gene structural variations between Mo17 and other maize genomes.</title>
        <authorList>
            <person name="Sun S."/>
            <person name="Zhou Y."/>
            <person name="Chen J."/>
            <person name="Shi J."/>
            <person name="Zhao H."/>
            <person name="Zhao H."/>
            <person name="Song W."/>
            <person name="Zhang M."/>
            <person name="Cui Y."/>
            <person name="Dong X."/>
            <person name="Liu H."/>
            <person name="Ma X."/>
            <person name="Jiao Y."/>
            <person name="Wang B."/>
            <person name="Wei X."/>
            <person name="Stein J.C."/>
            <person name="Glaubitz J.C."/>
            <person name="Lu F."/>
            <person name="Yu G."/>
            <person name="Liang C."/>
            <person name="Fengler K."/>
            <person name="Li B."/>
            <person name="Rafalski A."/>
            <person name="Schnable P.S."/>
            <person name="Ware D.H."/>
            <person name="Buckler E.S."/>
            <person name="Lai J."/>
        </authorList>
    </citation>
    <scope>NUCLEOTIDE SEQUENCE [LARGE SCALE GENOMIC DNA]</scope>
    <source>
        <strain evidence="3">cv. Missouri 17</strain>
        <tissue evidence="2">Seedling</tissue>
    </source>
</reference>
<feature type="compositionally biased region" description="Acidic residues" evidence="1">
    <location>
        <begin position="91"/>
        <end position="112"/>
    </location>
</feature>
<protein>
    <submittedName>
        <fullName evidence="2">Uncharacterized protein</fullName>
    </submittedName>
</protein>